<keyword evidence="4 5" id="KW-0560">Oxidoreductase</keyword>
<evidence type="ECO:0000256" key="1">
    <source>
        <dbReference type="ARBA" id="ARBA00004829"/>
    </source>
</evidence>
<protein>
    <submittedName>
        <fullName evidence="7">Phytoene desaturase family protein</fullName>
    </submittedName>
</protein>
<dbReference type="NCBIfam" id="TIGR02734">
    <property type="entry name" value="crtI_fam"/>
    <property type="match status" value="1"/>
</dbReference>
<proteinExistence type="inferred from homology"/>
<dbReference type="SUPFAM" id="SSF51905">
    <property type="entry name" value="FAD/NAD(P)-binding domain"/>
    <property type="match status" value="1"/>
</dbReference>
<dbReference type="InterPro" id="IPR014105">
    <property type="entry name" value="Carotenoid/retinoid_OxRdtase"/>
</dbReference>
<keyword evidence="3 5" id="KW-0125">Carotenoid biosynthesis</keyword>
<gene>
    <name evidence="7" type="ORF">ACFO3O_03730</name>
</gene>
<evidence type="ECO:0000256" key="3">
    <source>
        <dbReference type="ARBA" id="ARBA00022746"/>
    </source>
</evidence>
<comment type="caution">
    <text evidence="7">The sequence shown here is derived from an EMBL/GenBank/DDBJ whole genome shotgun (WGS) entry which is preliminary data.</text>
</comment>
<comment type="pathway">
    <text evidence="1 5">Carotenoid biosynthesis.</text>
</comment>
<dbReference type="InterPro" id="IPR002937">
    <property type="entry name" value="Amino_oxidase"/>
</dbReference>
<accession>A0ABV9HTF6</accession>
<organism evidence="7 8">
    <name type="scientific">Dokdonia ponticola</name>
    <dbReference type="NCBI Taxonomy" id="2041041"/>
    <lineage>
        <taxon>Bacteria</taxon>
        <taxon>Pseudomonadati</taxon>
        <taxon>Bacteroidota</taxon>
        <taxon>Flavobacteriia</taxon>
        <taxon>Flavobacteriales</taxon>
        <taxon>Flavobacteriaceae</taxon>
        <taxon>Dokdonia</taxon>
    </lineage>
</organism>
<evidence type="ECO:0000256" key="5">
    <source>
        <dbReference type="RuleBase" id="RU362075"/>
    </source>
</evidence>
<evidence type="ECO:0000256" key="2">
    <source>
        <dbReference type="ARBA" id="ARBA00006046"/>
    </source>
</evidence>
<feature type="domain" description="Amine oxidase" evidence="6">
    <location>
        <begin position="15"/>
        <end position="481"/>
    </location>
</feature>
<evidence type="ECO:0000256" key="4">
    <source>
        <dbReference type="ARBA" id="ARBA00023002"/>
    </source>
</evidence>
<keyword evidence="8" id="KW-1185">Reference proteome</keyword>
<evidence type="ECO:0000313" key="8">
    <source>
        <dbReference type="Proteomes" id="UP001596043"/>
    </source>
</evidence>
<evidence type="ECO:0000259" key="6">
    <source>
        <dbReference type="Pfam" id="PF01593"/>
    </source>
</evidence>
<dbReference type="Pfam" id="PF01593">
    <property type="entry name" value="Amino_oxidase"/>
    <property type="match status" value="1"/>
</dbReference>
<dbReference type="PROSITE" id="PS51257">
    <property type="entry name" value="PROKAR_LIPOPROTEIN"/>
    <property type="match status" value="1"/>
</dbReference>
<name>A0ABV9HTF6_9FLAO</name>
<sequence length="485" mass="55066">MPKHIAIIGSGFSSLSAACYLAKAGHIVEVFEKNNTLGGRARQYKRDGFTFDMGPSWYWMPDIFDKFFRDFGKEVADFYDLEKLNPAYQVWFQDEIVTIGDTLDKIAVEFERIEPGSSPALKKFIKKAGVNYDIAINDVVNKPGLSPFELVTPETAVRVNQFFRTISDDVRKAFKNEKLVSILEFPVLFLGAKPNKTPAFYRFMNYADFGLGTWHPKGGMHMVIKGMIELATSLGVTMHTDSPATKINVENGKVQGVEINTTFHKADIVVSGADYHHSETLLTEKDRQYTEAYWEKKTFAPSSLLFYVGFDKKFDNVAHHNLFFDTDFDEHARTIYDDLAWPKEPLFYANFPSRNDETMAPEGKENGFFLIPIAPGVEDTQSLRDQYFDIIMERLERLSGQKFRDHILFKESFCVDDFVKEYNSYKGNAYGMANTLSQTAFLRPKLKSKKVKNLYFTGQLTVPGPGVPPALISGKLTAQLIAKNN</sequence>
<dbReference type="Proteomes" id="UP001596043">
    <property type="component" value="Unassembled WGS sequence"/>
</dbReference>
<dbReference type="EMBL" id="JBHSFV010000001">
    <property type="protein sequence ID" value="MFC4633000.1"/>
    <property type="molecule type" value="Genomic_DNA"/>
</dbReference>
<dbReference type="RefSeq" id="WP_379977159.1">
    <property type="nucleotide sequence ID" value="NZ_JBHSFV010000001.1"/>
</dbReference>
<reference evidence="8" key="1">
    <citation type="journal article" date="2019" name="Int. J. Syst. Evol. Microbiol.">
        <title>The Global Catalogue of Microorganisms (GCM) 10K type strain sequencing project: providing services to taxonomists for standard genome sequencing and annotation.</title>
        <authorList>
            <consortium name="The Broad Institute Genomics Platform"/>
            <consortium name="The Broad Institute Genome Sequencing Center for Infectious Disease"/>
            <person name="Wu L."/>
            <person name="Ma J."/>
        </authorList>
    </citation>
    <scope>NUCLEOTIDE SEQUENCE [LARGE SCALE GENOMIC DNA]</scope>
    <source>
        <strain evidence="8">YJ-61-S</strain>
    </source>
</reference>
<dbReference type="PANTHER" id="PTHR43734">
    <property type="entry name" value="PHYTOENE DESATURASE"/>
    <property type="match status" value="1"/>
</dbReference>
<comment type="similarity">
    <text evidence="2 5">Belongs to the carotenoid/retinoid oxidoreductase family.</text>
</comment>
<dbReference type="PANTHER" id="PTHR43734:SF1">
    <property type="entry name" value="PHYTOENE DESATURASE"/>
    <property type="match status" value="1"/>
</dbReference>
<dbReference type="InterPro" id="IPR036188">
    <property type="entry name" value="FAD/NAD-bd_sf"/>
</dbReference>
<dbReference type="Gene3D" id="3.50.50.60">
    <property type="entry name" value="FAD/NAD(P)-binding domain"/>
    <property type="match status" value="2"/>
</dbReference>
<evidence type="ECO:0000313" key="7">
    <source>
        <dbReference type="EMBL" id="MFC4633000.1"/>
    </source>
</evidence>